<dbReference type="GO" id="GO:0000976">
    <property type="term" value="F:transcription cis-regulatory region binding"/>
    <property type="evidence" value="ECO:0007669"/>
    <property type="project" value="InterPro"/>
</dbReference>
<dbReference type="CDD" id="cd14688">
    <property type="entry name" value="bZIP_YAP"/>
    <property type="match status" value="1"/>
</dbReference>
<sequence>MQMPEIAFEHFDPEYELGNLDSNGKPIKPRKKPGRKPNPPSPAQRKAQNRAAQRAFRERKRREMKEAEMNIKKSLYMRDQALKDVKRLQSKVDELIYENNYLKGQLLTLKIACMAHRVDVPKYWDTGLRDKMGSDITTFSQSKHIPQSLEFFLNNQGCIVNVENEDFSCYTAPINGSLSSTASTSSSTTNASPDNINTTSLITSTLSSFRLDEVLDPNLMQYLMQPDIVSGFMSQIKDVPPEDWFNQLPSEITNLIPPDIRTLLNNNNSDELDLSSLVGNLIDTFKPPTEGDFWATTDGSAMDDKIYVPGPLQPLDAVAKMRAIKDQNGEEYLLSPTELQRHIPHDPRIDLIPGPMMRDYMILFQDFFDLNELFNYLIDHAFFMGGELGNPDCWFVPPTFISKYWFLCPNYRPSRPDNAVEMAVIFANKMLDRLNRRKEMYIMRDKYMDEFPPPTLFDQKNDSDTSSSTATDDLPDLQSEHTEDFVHCGSPIDVLVYKHINNKEFPRLVSPNVFTV</sequence>
<evidence type="ECO:0000256" key="2">
    <source>
        <dbReference type="ARBA" id="ARBA00023242"/>
    </source>
</evidence>
<feature type="domain" description="BZIP" evidence="4">
    <location>
        <begin position="45"/>
        <end position="59"/>
    </location>
</feature>
<protein>
    <recommendedName>
        <fullName evidence="4">BZIP domain-containing protein</fullName>
    </recommendedName>
</protein>
<dbReference type="InterPro" id="IPR021833">
    <property type="entry name" value="DUF3425"/>
</dbReference>
<dbReference type="Gene3D" id="1.20.5.170">
    <property type="match status" value="1"/>
</dbReference>
<dbReference type="Pfam" id="PF11905">
    <property type="entry name" value="DUF3425"/>
    <property type="match status" value="1"/>
</dbReference>
<keyword evidence="2" id="KW-0539">Nucleus</keyword>
<dbReference type="OMA" id="IACVANR"/>
<dbReference type="GO" id="GO:0001228">
    <property type="term" value="F:DNA-binding transcription activator activity, RNA polymerase II-specific"/>
    <property type="evidence" value="ECO:0007669"/>
    <property type="project" value="TreeGrafter"/>
</dbReference>
<feature type="compositionally biased region" description="Low complexity" evidence="3">
    <location>
        <begin position="43"/>
        <end position="54"/>
    </location>
</feature>
<dbReference type="InterPro" id="IPR050936">
    <property type="entry name" value="AP-1-like"/>
</dbReference>
<accession>A0A1X0S7R4</accession>
<dbReference type="AlphaFoldDB" id="A0A1X0S7R4"/>
<dbReference type="InterPro" id="IPR004827">
    <property type="entry name" value="bZIP"/>
</dbReference>
<evidence type="ECO:0000313" key="6">
    <source>
        <dbReference type="Proteomes" id="UP000242381"/>
    </source>
</evidence>
<proteinExistence type="predicted"/>
<comment type="subcellular location">
    <subcellularLocation>
        <location evidence="1">Nucleus</location>
    </subcellularLocation>
</comment>
<dbReference type="InterPro" id="IPR046347">
    <property type="entry name" value="bZIP_sf"/>
</dbReference>
<dbReference type="GO" id="GO:0090575">
    <property type="term" value="C:RNA polymerase II transcription regulator complex"/>
    <property type="evidence" value="ECO:0007669"/>
    <property type="project" value="TreeGrafter"/>
</dbReference>
<dbReference type="SUPFAM" id="SSF57959">
    <property type="entry name" value="Leucine zipper domain"/>
    <property type="match status" value="1"/>
</dbReference>
<dbReference type="PANTHER" id="PTHR40621">
    <property type="entry name" value="TRANSCRIPTION FACTOR KAPC-RELATED"/>
    <property type="match status" value="1"/>
</dbReference>
<name>A0A1X0S7R4_RHIZD</name>
<feature type="region of interest" description="Disordered" evidence="3">
    <location>
        <begin position="9"/>
        <end position="64"/>
    </location>
</feature>
<organism evidence="5 6">
    <name type="scientific">Rhizopus microsporus</name>
    <dbReference type="NCBI Taxonomy" id="58291"/>
    <lineage>
        <taxon>Eukaryota</taxon>
        <taxon>Fungi</taxon>
        <taxon>Fungi incertae sedis</taxon>
        <taxon>Mucoromycota</taxon>
        <taxon>Mucoromycotina</taxon>
        <taxon>Mucoromycetes</taxon>
        <taxon>Mucorales</taxon>
        <taxon>Mucorineae</taxon>
        <taxon>Rhizopodaceae</taxon>
        <taxon>Rhizopus</taxon>
    </lineage>
</organism>
<reference evidence="5 6" key="1">
    <citation type="journal article" date="2016" name="Proc. Natl. Acad. Sci. U.S.A.">
        <title>Lipid metabolic changes in an early divergent fungus govern the establishment of a mutualistic symbiosis with endobacteria.</title>
        <authorList>
            <person name="Lastovetsky O.A."/>
            <person name="Gaspar M.L."/>
            <person name="Mondo S.J."/>
            <person name="LaButti K.M."/>
            <person name="Sandor L."/>
            <person name="Grigoriev I.V."/>
            <person name="Henry S.A."/>
            <person name="Pawlowska T.E."/>
        </authorList>
    </citation>
    <scope>NUCLEOTIDE SEQUENCE [LARGE SCALE GENOMIC DNA]</scope>
    <source>
        <strain evidence="5 6">ATCC 11559</strain>
    </source>
</reference>
<dbReference type="Proteomes" id="UP000242381">
    <property type="component" value="Unassembled WGS sequence"/>
</dbReference>
<evidence type="ECO:0000256" key="3">
    <source>
        <dbReference type="SAM" id="MobiDB-lite"/>
    </source>
</evidence>
<evidence type="ECO:0000259" key="4">
    <source>
        <dbReference type="PROSITE" id="PS00036"/>
    </source>
</evidence>
<dbReference type="EMBL" id="KV921296">
    <property type="protein sequence ID" value="ORE20294.1"/>
    <property type="molecule type" value="Genomic_DNA"/>
</dbReference>
<dbReference type="PROSITE" id="PS00036">
    <property type="entry name" value="BZIP_BASIC"/>
    <property type="match status" value="1"/>
</dbReference>
<dbReference type="PANTHER" id="PTHR40621:SF6">
    <property type="entry name" value="AP-1-LIKE TRANSCRIPTION FACTOR YAP1-RELATED"/>
    <property type="match status" value="1"/>
</dbReference>
<evidence type="ECO:0000256" key="1">
    <source>
        <dbReference type="ARBA" id="ARBA00004123"/>
    </source>
</evidence>
<evidence type="ECO:0000313" key="5">
    <source>
        <dbReference type="EMBL" id="ORE20294.1"/>
    </source>
</evidence>
<dbReference type="VEuPathDB" id="FungiDB:BCV72DRAFT_307557"/>
<gene>
    <name evidence="5" type="ORF">BCV71DRAFT_262187</name>
</gene>